<dbReference type="InterPro" id="IPR036291">
    <property type="entry name" value="NAD(P)-bd_dom_sf"/>
</dbReference>
<comment type="similarity">
    <text evidence="2">Belongs to the NAD(P)-dependent epimerase/dehydratase family.</text>
</comment>
<comment type="pathway">
    <text evidence="1">Carbohydrate metabolism; galactose metabolism.</text>
</comment>
<dbReference type="PANTHER" id="PTHR43725:SF53">
    <property type="entry name" value="UDP-ARABINOSE 4-EPIMERASE 1"/>
    <property type="match status" value="1"/>
</dbReference>
<sequence length="318" mass="34881">MNIAGSKVLVLGGKGFLGRHLSELLLAEGASVRIFDRARSHPADQESACKHLEVIQGDFVEGHGLSQALDGVDLVYHLVSSTVPSGSNANPIEDVSSNLIGTLRLLDMMRYSGVKRIVYASSGGTVYGNPRSLPVPEAHPLQPISSYGVVKVAVENYLHLQSELNGLTANILRISNPYGMHQNRIGAQGVIATFVRKLMNNEPIEIWGDGSVVRDYVYATDVARALVLAGQRSQSGVFNIGSGMGHSINEVLRLIREQTGLDGEVRYLPHRRFDVQRTYLDIERARVELGWQPRYSLEEGCARYWHLLLNSARAPALS</sequence>
<dbReference type="InterPro" id="IPR001509">
    <property type="entry name" value="Epimerase_deHydtase"/>
</dbReference>
<protein>
    <recommendedName>
        <fullName evidence="3">UDP-glucose 4-epimerase</fullName>
    </recommendedName>
    <alternativeName>
        <fullName evidence="5">Galactowaldenase</fullName>
    </alternativeName>
    <alternativeName>
        <fullName evidence="4">UDP-galactose 4-epimerase</fullName>
    </alternativeName>
</protein>
<proteinExistence type="inferred from homology"/>
<dbReference type="PANTHER" id="PTHR43725">
    <property type="entry name" value="UDP-GLUCOSE 4-EPIMERASE"/>
    <property type="match status" value="1"/>
</dbReference>
<evidence type="ECO:0000256" key="3">
    <source>
        <dbReference type="ARBA" id="ARBA00018569"/>
    </source>
</evidence>
<evidence type="ECO:0000256" key="1">
    <source>
        <dbReference type="ARBA" id="ARBA00004947"/>
    </source>
</evidence>
<dbReference type="PRINTS" id="PR01713">
    <property type="entry name" value="NUCEPIMERASE"/>
</dbReference>
<gene>
    <name evidence="7" type="ORF">RT97_13905</name>
</gene>
<dbReference type="SUPFAM" id="SSF51735">
    <property type="entry name" value="NAD(P)-binding Rossmann-fold domains"/>
    <property type="match status" value="1"/>
</dbReference>
<organism evidence="7 8">
    <name type="scientific">Variovorax paradoxus</name>
    <dbReference type="NCBI Taxonomy" id="34073"/>
    <lineage>
        <taxon>Bacteria</taxon>
        <taxon>Pseudomonadati</taxon>
        <taxon>Pseudomonadota</taxon>
        <taxon>Betaproteobacteria</taxon>
        <taxon>Burkholderiales</taxon>
        <taxon>Comamonadaceae</taxon>
        <taxon>Variovorax</taxon>
    </lineage>
</organism>
<dbReference type="Proteomes" id="UP000032067">
    <property type="component" value="Unassembled WGS sequence"/>
</dbReference>
<accession>A0A0D0L186</accession>
<dbReference type="AlphaFoldDB" id="A0A0D0L186"/>
<dbReference type="OrthoDB" id="9769113at2"/>
<evidence type="ECO:0000256" key="4">
    <source>
        <dbReference type="ARBA" id="ARBA00031367"/>
    </source>
</evidence>
<dbReference type="Gene3D" id="3.40.50.720">
    <property type="entry name" value="NAD(P)-binding Rossmann-like Domain"/>
    <property type="match status" value="1"/>
</dbReference>
<evidence type="ECO:0000313" key="8">
    <source>
        <dbReference type="Proteomes" id="UP000032067"/>
    </source>
</evidence>
<dbReference type="Pfam" id="PF01370">
    <property type="entry name" value="Epimerase"/>
    <property type="match status" value="1"/>
</dbReference>
<comment type="caution">
    <text evidence="7">The sequence shown here is derived from an EMBL/GenBank/DDBJ whole genome shotgun (WGS) entry which is preliminary data.</text>
</comment>
<evidence type="ECO:0000256" key="2">
    <source>
        <dbReference type="ARBA" id="ARBA00007637"/>
    </source>
</evidence>
<dbReference type="RefSeq" id="WP_042579348.1">
    <property type="nucleotide sequence ID" value="NZ_JXQQ01000028.1"/>
</dbReference>
<evidence type="ECO:0000259" key="6">
    <source>
        <dbReference type="Pfam" id="PF01370"/>
    </source>
</evidence>
<feature type="domain" description="NAD-dependent epimerase/dehydratase" evidence="6">
    <location>
        <begin position="8"/>
        <end position="241"/>
    </location>
</feature>
<evidence type="ECO:0000313" key="7">
    <source>
        <dbReference type="EMBL" id="KIQ32132.1"/>
    </source>
</evidence>
<evidence type="ECO:0000256" key="5">
    <source>
        <dbReference type="ARBA" id="ARBA00033067"/>
    </source>
</evidence>
<name>A0A0D0L186_VARPD</name>
<reference evidence="7 8" key="1">
    <citation type="submission" date="2014-12" db="EMBL/GenBank/DDBJ databases">
        <title>16Stimator: statistical estimation of ribosomal gene copy numbers from draft genome assemblies.</title>
        <authorList>
            <person name="Perisin M.A."/>
            <person name="Vetter M."/>
            <person name="Gilbert J.A."/>
            <person name="Bergelson J."/>
        </authorList>
    </citation>
    <scope>NUCLEOTIDE SEQUENCE [LARGE SCALE GENOMIC DNA]</scope>
    <source>
        <strain evidence="7 8">MEDvA23</strain>
    </source>
</reference>
<dbReference type="EMBL" id="JXQQ01000028">
    <property type="protein sequence ID" value="KIQ32132.1"/>
    <property type="molecule type" value="Genomic_DNA"/>
</dbReference>